<dbReference type="Pfam" id="PF03099">
    <property type="entry name" value="BPL_LplA_LipB"/>
    <property type="match status" value="1"/>
</dbReference>
<evidence type="ECO:0000313" key="6">
    <source>
        <dbReference type="EMBL" id="QDH16204.1"/>
    </source>
</evidence>
<dbReference type="NCBIfam" id="TIGR00121">
    <property type="entry name" value="birA_ligase"/>
    <property type="match status" value="1"/>
</dbReference>
<reference evidence="6 7" key="1">
    <citation type="submission" date="2019-03" db="EMBL/GenBank/DDBJ databases">
        <title>The complete genome sequence of Swingsia samuiensis NBRC107927(T).</title>
        <authorList>
            <person name="Chua K.-O."/>
            <person name="Chan K.-G."/>
            <person name="See-Too W.-S."/>
        </authorList>
    </citation>
    <scope>NUCLEOTIDE SEQUENCE [LARGE SCALE GENOMIC DNA]</scope>
    <source>
        <strain evidence="6 7">AH83</strain>
    </source>
</reference>
<dbReference type="AlphaFoldDB" id="A0A4Y6UGS3"/>
<gene>
    <name evidence="6" type="ORF">E3D00_00420</name>
</gene>
<dbReference type="OrthoDB" id="9807064at2"/>
<dbReference type="RefSeq" id="WP_141458935.1">
    <property type="nucleotide sequence ID" value="NZ_CP038141.1"/>
</dbReference>
<evidence type="ECO:0000256" key="3">
    <source>
        <dbReference type="ARBA" id="ARBA00024227"/>
    </source>
</evidence>
<accession>A0A4Y6UGS3</accession>
<dbReference type="SUPFAM" id="SSF55681">
    <property type="entry name" value="Class II aaRS and biotin synthetases"/>
    <property type="match status" value="1"/>
</dbReference>
<dbReference type="EMBL" id="CP038141">
    <property type="protein sequence ID" value="QDH16204.1"/>
    <property type="molecule type" value="Genomic_DNA"/>
</dbReference>
<dbReference type="KEGG" id="ssam:E3D00_00420"/>
<evidence type="ECO:0000256" key="2">
    <source>
        <dbReference type="ARBA" id="ARBA00023267"/>
    </source>
</evidence>
<evidence type="ECO:0000256" key="4">
    <source>
        <dbReference type="ARBA" id="ARBA00047846"/>
    </source>
</evidence>
<feature type="domain" description="BPL/LPL catalytic" evidence="5">
    <location>
        <begin position="1"/>
        <end position="179"/>
    </location>
</feature>
<evidence type="ECO:0000256" key="1">
    <source>
        <dbReference type="ARBA" id="ARBA00022598"/>
    </source>
</evidence>
<dbReference type="Gene3D" id="2.30.30.100">
    <property type="match status" value="1"/>
</dbReference>
<dbReference type="InterPro" id="IPR004143">
    <property type="entry name" value="BPL_LPL_catalytic"/>
</dbReference>
<keyword evidence="2" id="KW-0092">Biotin</keyword>
<dbReference type="PANTHER" id="PTHR12835">
    <property type="entry name" value="BIOTIN PROTEIN LIGASE"/>
    <property type="match status" value="1"/>
</dbReference>
<dbReference type="CDD" id="cd16442">
    <property type="entry name" value="BPL"/>
    <property type="match status" value="1"/>
</dbReference>
<dbReference type="EC" id="6.3.4.15" evidence="3"/>
<keyword evidence="7" id="KW-1185">Reference proteome</keyword>
<dbReference type="InterPro" id="IPR004408">
    <property type="entry name" value="Biotin_CoA_COase_ligase"/>
</dbReference>
<name>A0A4Y6UGS3_9PROT</name>
<dbReference type="Pfam" id="PF02237">
    <property type="entry name" value="BPL_C"/>
    <property type="match status" value="1"/>
</dbReference>
<dbReference type="InterPro" id="IPR045864">
    <property type="entry name" value="aa-tRNA-synth_II/BPL/LPL"/>
</dbReference>
<sequence length="243" mass="26845">MVWRFEVYETLGSTSDLCKKKADEGSKDKLAIQALLQTSGRGTRGRSWEDAGQNLAISFLFHPKNLNEFIKAIPFLAAVSIYETVKSFFLFKEDISSVSLKWPNDLLINGAKAAGILIESGAYLSDPWVVVGIGVNLQQAPAIEGRRLAALAEVMTPPDPIVFGEQLGKKLEEWEGLWEEKGFSFIRSSWLERAHPLGCHLAVKRDELYITGKFSGLDQQGRLLLTCPSGETIAVMTGDILLD</sequence>
<evidence type="ECO:0000313" key="7">
    <source>
        <dbReference type="Proteomes" id="UP000316313"/>
    </source>
</evidence>
<proteinExistence type="predicted"/>
<evidence type="ECO:0000259" key="5">
    <source>
        <dbReference type="PROSITE" id="PS51733"/>
    </source>
</evidence>
<dbReference type="PROSITE" id="PS51733">
    <property type="entry name" value="BPL_LPL_CATALYTIC"/>
    <property type="match status" value="1"/>
</dbReference>
<dbReference type="GO" id="GO:0005737">
    <property type="term" value="C:cytoplasm"/>
    <property type="evidence" value="ECO:0007669"/>
    <property type="project" value="TreeGrafter"/>
</dbReference>
<keyword evidence="1 6" id="KW-0436">Ligase</keyword>
<dbReference type="PANTHER" id="PTHR12835:SF5">
    <property type="entry name" value="BIOTIN--PROTEIN LIGASE"/>
    <property type="match status" value="1"/>
</dbReference>
<protein>
    <recommendedName>
        <fullName evidence="3">biotin--[biotin carboxyl-carrier protein] ligase</fullName>
        <ecNumber evidence="3">6.3.4.15</ecNumber>
    </recommendedName>
</protein>
<dbReference type="Gene3D" id="3.30.930.10">
    <property type="entry name" value="Bira Bifunctional Protein, Domain 2"/>
    <property type="match status" value="1"/>
</dbReference>
<comment type="catalytic activity">
    <reaction evidence="4">
        <text>biotin + L-lysyl-[protein] + ATP = N(6)-biotinyl-L-lysyl-[protein] + AMP + diphosphate + H(+)</text>
        <dbReference type="Rhea" id="RHEA:11756"/>
        <dbReference type="Rhea" id="RHEA-COMP:9752"/>
        <dbReference type="Rhea" id="RHEA-COMP:10505"/>
        <dbReference type="ChEBI" id="CHEBI:15378"/>
        <dbReference type="ChEBI" id="CHEBI:29969"/>
        <dbReference type="ChEBI" id="CHEBI:30616"/>
        <dbReference type="ChEBI" id="CHEBI:33019"/>
        <dbReference type="ChEBI" id="CHEBI:57586"/>
        <dbReference type="ChEBI" id="CHEBI:83144"/>
        <dbReference type="ChEBI" id="CHEBI:456215"/>
        <dbReference type="EC" id="6.3.4.15"/>
    </reaction>
</comment>
<organism evidence="6 7">
    <name type="scientific">Swingsia samuiensis</name>
    <dbReference type="NCBI Taxonomy" id="1293412"/>
    <lineage>
        <taxon>Bacteria</taxon>
        <taxon>Pseudomonadati</taxon>
        <taxon>Pseudomonadota</taxon>
        <taxon>Alphaproteobacteria</taxon>
        <taxon>Acetobacterales</taxon>
        <taxon>Acetobacteraceae</taxon>
        <taxon>Swingsia</taxon>
    </lineage>
</organism>
<dbReference type="Proteomes" id="UP000316313">
    <property type="component" value="Chromosome"/>
</dbReference>
<dbReference type="GO" id="GO:0004077">
    <property type="term" value="F:biotin--[biotin carboxyl-carrier protein] ligase activity"/>
    <property type="evidence" value="ECO:0007669"/>
    <property type="project" value="UniProtKB-EC"/>
</dbReference>
<dbReference type="InterPro" id="IPR003142">
    <property type="entry name" value="BPL_C"/>
</dbReference>